<dbReference type="Gene3D" id="1.20.1250.20">
    <property type="entry name" value="MFS general substrate transporter like domains"/>
    <property type="match status" value="1"/>
</dbReference>
<dbReference type="InterPro" id="IPR044770">
    <property type="entry name" value="MFS_spinster-like"/>
</dbReference>
<dbReference type="EMBL" id="AMRA01000102">
    <property type="protein sequence ID" value="EKF22294.1"/>
    <property type="molecule type" value="Genomic_DNA"/>
</dbReference>
<keyword evidence="4" id="KW-1133">Transmembrane helix</keyword>
<dbReference type="Proteomes" id="UP000006265">
    <property type="component" value="Unassembled WGS sequence"/>
</dbReference>
<dbReference type="InterPro" id="IPR011701">
    <property type="entry name" value="MFS"/>
</dbReference>
<dbReference type="InterPro" id="IPR036259">
    <property type="entry name" value="MFS_trans_sf"/>
</dbReference>
<evidence type="ECO:0000313" key="6">
    <source>
        <dbReference type="EMBL" id="EKF22294.1"/>
    </source>
</evidence>
<dbReference type="GO" id="GO:0022857">
    <property type="term" value="F:transmembrane transporter activity"/>
    <property type="evidence" value="ECO:0007669"/>
    <property type="project" value="InterPro"/>
</dbReference>
<gene>
    <name evidence="6" type="ORF">C731_3786</name>
</gene>
<evidence type="ECO:0000313" key="7">
    <source>
        <dbReference type="Proteomes" id="UP000006265"/>
    </source>
</evidence>
<evidence type="ECO:0000256" key="4">
    <source>
        <dbReference type="ARBA" id="ARBA00022989"/>
    </source>
</evidence>
<protein>
    <submittedName>
        <fullName evidence="6">Major Facilitator Superfamily protein</fullName>
    </submittedName>
</protein>
<name>K5BJ09_MYCHD</name>
<accession>K5BJ09</accession>
<dbReference type="PATRIC" id="fig|1122247.3.peg.3629"/>
<comment type="subcellular location">
    <subcellularLocation>
        <location evidence="1">Membrane</location>
        <topology evidence="1">Multi-pass membrane protein</topology>
    </subcellularLocation>
</comment>
<dbReference type="eggNOG" id="COG2814">
    <property type="taxonomic scope" value="Bacteria"/>
</dbReference>
<dbReference type="PANTHER" id="PTHR23505">
    <property type="entry name" value="SPINSTER"/>
    <property type="match status" value="1"/>
</dbReference>
<dbReference type="AlphaFoldDB" id="K5BJ09"/>
<evidence type="ECO:0000256" key="1">
    <source>
        <dbReference type="ARBA" id="ARBA00004141"/>
    </source>
</evidence>
<proteinExistence type="predicted"/>
<keyword evidence="5" id="KW-0472">Membrane</keyword>
<keyword evidence="2" id="KW-0813">Transport</keyword>
<evidence type="ECO:0000256" key="5">
    <source>
        <dbReference type="ARBA" id="ARBA00023136"/>
    </source>
</evidence>
<organism evidence="6 7">
    <name type="scientific">Mycolicibacterium hassiacum (strain DSM 44199 / CIP 105218 / JCM 12690 / 3849)</name>
    <name type="common">Mycobacterium hassiacum</name>
    <dbReference type="NCBI Taxonomy" id="1122247"/>
    <lineage>
        <taxon>Bacteria</taxon>
        <taxon>Bacillati</taxon>
        <taxon>Actinomycetota</taxon>
        <taxon>Actinomycetes</taxon>
        <taxon>Mycobacteriales</taxon>
        <taxon>Mycobacteriaceae</taxon>
        <taxon>Mycolicibacterium</taxon>
    </lineage>
</organism>
<dbReference type="SUPFAM" id="SSF103473">
    <property type="entry name" value="MFS general substrate transporter"/>
    <property type="match status" value="1"/>
</dbReference>
<sequence length="208" mass="21472">MSFAGYSLTAFAPAYLIRERGMTLGEVGVQYGLASGVAGVVGLLIVGVLADRLSARDPRWLLWLVAGMIAALAPFSLAAFLVADRTSAVWFIAIGYVVGIAHMAPSVAAIQRLARPEQRATASAIFLFCGSIIGSAGPFLTGVISDALQPALGDATLGRALLLVPVAQVGAALCYLLASRIFLAEIGRDREAAETAVTTPSPAPLDST</sequence>
<reference evidence="6 7" key="1">
    <citation type="journal article" date="2012" name="J. Bacteriol.">
        <title>Genome sequence of Mycobacterium hassiacum DSM 44199, a rare source of heat-stable mycobacterial proteins.</title>
        <authorList>
            <person name="Tiago I."/>
            <person name="Maranha A."/>
            <person name="Mendes V."/>
            <person name="Alarico S."/>
            <person name="Moynihan P.J."/>
            <person name="Clarke A.J."/>
            <person name="Macedo-Ribeiro S."/>
            <person name="Pereira P.J."/>
            <person name="Empadinhas N."/>
        </authorList>
    </citation>
    <scope>NUCLEOTIDE SEQUENCE [LARGE SCALE GENOMIC DNA]</scope>
    <source>
        <strain evidence="7">DSM 44199 / CIP 105218 / JCM 12690 / 3849</strain>
    </source>
</reference>
<keyword evidence="3" id="KW-0812">Transmembrane</keyword>
<comment type="caution">
    <text evidence="6">The sequence shown here is derived from an EMBL/GenBank/DDBJ whole genome shotgun (WGS) entry which is preliminary data.</text>
</comment>
<dbReference type="Pfam" id="PF07690">
    <property type="entry name" value="MFS_1"/>
    <property type="match status" value="1"/>
</dbReference>
<dbReference type="PANTHER" id="PTHR23505:SF79">
    <property type="entry name" value="PROTEIN SPINSTER"/>
    <property type="match status" value="1"/>
</dbReference>
<dbReference type="GO" id="GO:0016020">
    <property type="term" value="C:membrane"/>
    <property type="evidence" value="ECO:0007669"/>
    <property type="project" value="UniProtKB-SubCell"/>
</dbReference>
<keyword evidence="7" id="KW-1185">Reference proteome</keyword>
<evidence type="ECO:0000256" key="2">
    <source>
        <dbReference type="ARBA" id="ARBA00022448"/>
    </source>
</evidence>
<dbReference type="STRING" id="1122247.GCA_000379865_02715"/>
<evidence type="ECO:0000256" key="3">
    <source>
        <dbReference type="ARBA" id="ARBA00022692"/>
    </source>
</evidence>